<gene>
    <name evidence="2" type="ordered locus">BURPS1106A_A1063</name>
</gene>
<evidence type="ECO:0000256" key="1">
    <source>
        <dbReference type="SAM" id="MobiDB-lite"/>
    </source>
</evidence>
<proteinExistence type="predicted"/>
<dbReference type="KEGG" id="bpl:BURPS1106A_A1063"/>
<dbReference type="HOGENOM" id="CLU_3213557_0_0_4"/>
<dbReference type="Proteomes" id="UP000006738">
    <property type="component" value="Chromosome II"/>
</dbReference>
<name>A3P439_BURP0</name>
<protein>
    <submittedName>
        <fullName evidence="2">Uncharacterized protein</fullName>
    </submittedName>
</protein>
<accession>A3P439</accession>
<dbReference type="AlphaFoldDB" id="A3P439"/>
<evidence type="ECO:0000313" key="3">
    <source>
        <dbReference type="Proteomes" id="UP000006738"/>
    </source>
</evidence>
<evidence type="ECO:0000313" key="2">
    <source>
        <dbReference type="EMBL" id="ABN95666.1"/>
    </source>
</evidence>
<feature type="region of interest" description="Disordered" evidence="1">
    <location>
        <begin position="25"/>
        <end position="44"/>
    </location>
</feature>
<reference evidence="3" key="1">
    <citation type="submission" date="2007-02" db="EMBL/GenBank/DDBJ databases">
        <authorList>
            <person name="DeShazer D."/>
            <person name="Woods D.E."/>
            <person name="Nierman W.C."/>
        </authorList>
    </citation>
    <scope>NUCLEOTIDE SEQUENCE [LARGE SCALE GENOMIC DNA]</scope>
    <source>
        <strain evidence="3">1106a</strain>
    </source>
</reference>
<organism evidence="2 3">
    <name type="scientific">Burkholderia pseudomallei (strain 1106a)</name>
    <dbReference type="NCBI Taxonomy" id="357348"/>
    <lineage>
        <taxon>Bacteria</taxon>
        <taxon>Pseudomonadati</taxon>
        <taxon>Pseudomonadota</taxon>
        <taxon>Betaproteobacteria</taxon>
        <taxon>Burkholderiales</taxon>
        <taxon>Burkholderiaceae</taxon>
        <taxon>Burkholderia</taxon>
        <taxon>pseudomallei group</taxon>
    </lineage>
</organism>
<dbReference type="EMBL" id="CP000573">
    <property type="protein sequence ID" value="ABN95666.1"/>
    <property type="molecule type" value="Genomic_DNA"/>
</dbReference>
<sequence length="44" mass="4920">MGRMRPMIDTAAFDARLSRRCALRRRGETAGARSVPMRDGGRRG</sequence>